<comment type="caution">
    <text evidence="2">The sequence shown here is derived from an EMBL/GenBank/DDBJ whole genome shotgun (WGS) entry which is preliminary data.</text>
</comment>
<name>A0A4C1Y1A3_EUMVA</name>
<evidence type="ECO:0000313" key="3">
    <source>
        <dbReference type="Proteomes" id="UP000299102"/>
    </source>
</evidence>
<reference evidence="2 3" key="1">
    <citation type="journal article" date="2019" name="Commun. Biol.">
        <title>The bagworm genome reveals a unique fibroin gene that provides high tensile strength.</title>
        <authorList>
            <person name="Kono N."/>
            <person name="Nakamura H."/>
            <person name="Ohtoshi R."/>
            <person name="Tomita M."/>
            <person name="Numata K."/>
            <person name="Arakawa K."/>
        </authorList>
    </citation>
    <scope>NUCLEOTIDE SEQUENCE [LARGE SCALE GENOMIC DNA]</scope>
</reference>
<feature type="region of interest" description="Disordered" evidence="1">
    <location>
        <begin position="1"/>
        <end position="61"/>
    </location>
</feature>
<accession>A0A4C1Y1A3</accession>
<keyword evidence="3" id="KW-1185">Reference proteome</keyword>
<dbReference type="AlphaFoldDB" id="A0A4C1Y1A3"/>
<organism evidence="2 3">
    <name type="scientific">Eumeta variegata</name>
    <name type="common">Bagworm moth</name>
    <name type="synonym">Eumeta japonica</name>
    <dbReference type="NCBI Taxonomy" id="151549"/>
    <lineage>
        <taxon>Eukaryota</taxon>
        <taxon>Metazoa</taxon>
        <taxon>Ecdysozoa</taxon>
        <taxon>Arthropoda</taxon>
        <taxon>Hexapoda</taxon>
        <taxon>Insecta</taxon>
        <taxon>Pterygota</taxon>
        <taxon>Neoptera</taxon>
        <taxon>Endopterygota</taxon>
        <taxon>Lepidoptera</taxon>
        <taxon>Glossata</taxon>
        <taxon>Ditrysia</taxon>
        <taxon>Tineoidea</taxon>
        <taxon>Psychidae</taxon>
        <taxon>Oiketicinae</taxon>
        <taxon>Eumeta</taxon>
    </lineage>
</organism>
<gene>
    <name evidence="2" type="ORF">EVAR_49908_1</name>
</gene>
<protein>
    <submittedName>
        <fullName evidence="2">Uncharacterized protein</fullName>
    </submittedName>
</protein>
<evidence type="ECO:0000313" key="2">
    <source>
        <dbReference type="EMBL" id="GBP69656.1"/>
    </source>
</evidence>
<sequence length="86" mass="9416">MQSMLLNSIHARYRSRKEVSGEETSGNTAQESLKMLSRTAPSPAASAHGVARGMSRSRGSGPALDSNMFYVFIPLRGRRARMFAAR</sequence>
<evidence type="ECO:0000256" key="1">
    <source>
        <dbReference type="SAM" id="MobiDB-lite"/>
    </source>
</evidence>
<dbReference type="Proteomes" id="UP000299102">
    <property type="component" value="Unassembled WGS sequence"/>
</dbReference>
<feature type="compositionally biased region" description="Polar residues" evidence="1">
    <location>
        <begin position="22"/>
        <end position="31"/>
    </location>
</feature>
<dbReference type="EMBL" id="BGZK01001048">
    <property type="protein sequence ID" value="GBP69656.1"/>
    <property type="molecule type" value="Genomic_DNA"/>
</dbReference>
<proteinExistence type="predicted"/>